<evidence type="ECO:0000259" key="2">
    <source>
        <dbReference type="Pfam" id="PF02698"/>
    </source>
</evidence>
<evidence type="ECO:0000313" key="4">
    <source>
        <dbReference type="Proteomes" id="UP000008922"/>
    </source>
</evidence>
<dbReference type="InParanoid" id="E8N5E5"/>
<dbReference type="GO" id="GO:0005886">
    <property type="term" value="C:plasma membrane"/>
    <property type="evidence" value="ECO:0007669"/>
    <property type="project" value="TreeGrafter"/>
</dbReference>
<dbReference type="Proteomes" id="UP000008922">
    <property type="component" value="Chromosome"/>
</dbReference>
<accession>E8N5E5</accession>
<feature type="transmembrane region" description="Helical" evidence="1">
    <location>
        <begin position="6"/>
        <end position="28"/>
    </location>
</feature>
<dbReference type="AlphaFoldDB" id="E8N5E5"/>
<keyword evidence="1" id="KW-0812">Transmembrane</keyword>
<dbReference type="InterPro" id="IPR014729">
    <property type="entry name" value="Rossmann-like_a/b/a_fold"/>
</dbReference>
<name>E8N5E5_ANATU</name>
<protein>
    <recommendedName>
        <fullName evidence="2">DUF218 domain-containing protein</fullName>
    </recommendedName>
</protein>
<dbReference type="eggNOG" id="COG1434">
    <property type="taxonomic scope" value="Bacteria"/>
</dbReference>
<reference evidence="3 4" key="1">
    <citation type="submission" date="2010-12" db="EMBL/GenBank/DDBJ databases">
        <title>Whole genome sequence of Anaerolinea thermophila UNI-1.</title>
        <authorList>
            <person name="Narita-Yamada S."/>
            <person name="Kishi E."/>
            <person name="Watanabe Y."/>
            <person name="Takasaki K."/>
            <person name="Ankai A."/>
            <person name="Oguchi A."/>
            <person name="Fukui S."/>
            <person name="Takahashi M."/>
            <person name="Yashiro I."/>
            <person name="Hosoyama A."/>
            <person name="Sekiguchi Y."/>
            <person name="Hanada S."/>
            <person name="Fujita N."/>
        </authorList>
    </citation>
    <scope>NUCLEOTIDE SEQUENCE [LARGE SCALE GENOMIC DNA]</scope>
    <source>
        <strain evidence="4">DSM 14523 / JCM 11388 / NBRC 100420 / UNI-1</strain>
    </source>
</reference>
<proteinExistence type="predicted"/>
<gene>
    <name evidence="3" type="ordered locus">ANT_16330</name>
</gene>
<keyword evidence="4" id="KW-1185">Reference proteome</keyword>
<keyword evidence="1" id="KW-1133">Transmembrane helix</keyword>
<sequence length="202" mass="22749">MKTKSLWSILAILLGIVISCLCITPFLLGSIGSLLVISTPLQPADAIVVLSGGRDLQRLEKAVNLMKEGQAGYLILTKTEDITESGRQTADYLASEAHQRGIPVPKIVITQKTSKNTEQEAIATLEILRERGWKTLIVVTDPYHTLRSRIIFREVMRKDSIKVYTVPSKKPDVPSWLWYIDGNSRRAVWREILSLLAYLLYK</sequence>
<dbReference type="PANTHER" id="PTHR30336:SF20">
    <property type="entry name" value="DUF218 DOMAIN-CONTAINING PROTEIN"/>
    <property type="match status" value="1"/>
</dbReference>
<organism evidence="3 4">
    <name type="scientific">Anaerolinea thermophila (strain DSM 14523 / JCM 11388 / NBRC 100420 / UNI-1)</name>
    <dbReference type="NCBI Taxonomy" id="926569"/>
    <lineage>
        <taxon>Bacteria</taxon>
        <taxon>Bacillati</taxon>
        <taxon>Chloroflexota</taxon>
        <taxon>Anaerolineae</taxon>
        <taxon>Anaerolineales</taxon>
        <taxon>Anaerolineaceae</taxon>
        <taxon>Anaerolinea</taxon>
    </lineage>
</organism>
<dbReference type="Pfam" id="PF02698">
    <property type="entry name" value="DUF218"/>
    <property type="match status" value="1"/>
</dbReference>
<evidence type="ECO:0000313" key="3">
    <source>
        <dbReference type="EMBL" id="BAJ63659.1"/>
    </source>
</evidence>
<dbReference type="InterPro" id="IPR051599">
    <property type="entry name" value="Cell_Envelope_Assoc"/>
</dbReference>
<dbReference type="HOGENOM" id="CLU_102863_2_0_0"/>
<dbReference type="Gene3D" id="3.40.50.620">
    <property type="entry name" value="HUPs"/>
    <property type="match status" value="1"/>
</dbReference>
<keyword evidence="1" id="KW-0472">Membrane</keyword>
<dbReference type="OrthoDB" id="9782395at2"/>
<dbReference type="InterPro" id="IPR003848">
    <property type="entry name" value="DUF218"/>
</dbReference>
<feature type="domain" description="DUF218" evidence="2">
    <location>
        <begin position="45"/>
        <end position="192"/>
    </location>
</feature>
<dbReference type="CDD" id="cd06259">
    <property type="entry name" value="YdcF-like"/>
    <property type="match status" value="1"/>
</dbReference>
<evidence type="ECO:0000256" key="1">
    <source>
        <dbReference type="SAM" id="Phobius"/>
    </source>
</evidence>
<dbReference type="KEGG" id="atm:ANT_16330"/>
<dbReference type="STRING" id="926569.ANT_16330"/>
<dbReference type="EMBL" id="AP012029">
    <property type="protein sequence ID" value="BAJ63659.1"/>
    <property type="molecule type" value="Genomic_DNA"/>
</dbReference>
<dbReference type="PROSITE" id="PS51257">
    <property type="entry name" value="PROKAR_LIPOPROTEIN"/>
    <property type="match status" value="1"/>
</dbReference>
<dbReference type="PANTHER" id="PTHR30336">
    <property type="entry name" value="INNER MEMBRANE PROTEIN, PROBABLE PERMEASE"/>
    <property type="match status" value="1"/>
</dbReference>
<dbReference type="RefSeq" id="WP_013560039.1">
    <property type="nucleotide sequence ID" value="NC_014960.1"/>
</dbReference>